<evidence type="ECO:0000256" key="5">
    <source>
        <dbReference type="ARBA" id="ARBA00022857"/>
    </source>
</evidence>
<dbReference type="PANTHER" id="PTHR48069:SF3">
    <property type="entry name" value="DIHYDROFOLATE REDUCTASE"/>
    <property type="match status" value="1"/>
</dbReference>
<dbReference type="SUPFAM" id="SSF53597">
    <property type="entry name" value="Dihydrofolate reductase-like"/>
    <property type="match status" value="1"/>
</dbReference>
<dbReference type="InterPro" id="IPR001796">
    <property type="entry name" value="DHFR_dom"/>
</dbReference>
<dbReference type="InterPro" id="IPR024072">
    <property type="entry name" value="DHFR-like_dom_sf"/>
</dbReference>
<dbReference type="Pfam" id="PF00186">
    <property type="entry name" value="DHFR_1"/>
    <property type="match status" value="1"/>
</dbReference>
<dbReference type="InterPro" id="IPR012259">
    <property type="entry name" value="DHFR"/>
</dbReference>
<reference evidence="11" key="1">
    <citation type="journal article" date="2019" name="Int. J. Syst. Evol. Microbiol.">
        <title>The Global Catalogue of Microorganisms (GCM) 10K type strain sequencing project: providing services to taxonomists for standard genome sequencing and annotation.</title>
        <authorList>
            <consortium name="The Broad Institute Genomics Platform"/>
            <consortium name="The Broad Institute Genome Sequencing Center for Infectious Disease"/>
            <person name="Wu L."/>
            <person name="Ma J."/>
        </authorList>
    </citation>
    <scope>NUCLEOTIDE SEQUENCE [LARGE SCALE GENOMIC DNA]</scope>
    <source>
        <strain evidence="11">CCM 8896</strain>
    </source>
</reference>
<dbReference type="PRINTS" id="PR00070">
    <property type="entry name" value="DHFR"/>
</dbReference>
<organism evidence="10 11">
    <name type="scientific">Agrilactobacillus yilanensis</name>
    <dbReference type="NCBI Taxonomy" id="2485997"/>
    <lineage>
        <taxon>Bacteria</taxon>
        <taxon>Bacillati</taxon>
        <taxon>Bacillota</taxon>
        <taxon>Bacilli</taxon>
        <taxon>Lactobacillales</taxon>
        <taxon>Lactobacillaceae</taxon>
        <taxon>Agrilactobacillus</taxon>
    </lineage>
</organism>
<keyword evidence="4 7" id="KW-0554">One-carbon metabolism</keyword>
<evidence type="ECO:0000259" key="9">
    <source>
        <dbReference type="PROSITE" id="PS51330"/>
    </source>
</evidence>
<evidence type="ECO:0000256" key="6">
    <source>
        <dbReference type="ARBA" id="ARBA00023002"/>
    </source>
</evidence>
<proteinExistence type="inferred from homology"/>
<sequence>MFAFIWAEAQDHVIGSEGKMPWHIPDDLKYFKQTTLGHALVMGRKTFASFGSKPLPKRQNIVLTRQDDFVSDFNSVTVCRNVQDILDYEKKHRTEWLFIIGGAEIFKQFISVVDRLYVTKIQVAVAGDTKMPDLPMADFKQIESIPGTPSKKYPHTFEIYERQSR</sequence>
<dbReference type="Gene3D" id="3.40.430.10">
    <property type="entry name" value="Dihydrofolate Reductase, subunit A"/>
    <property type="match status" value="1"/>
</dbReference>
<evidence type="ECO:0000256" key="3">
    <source>
        <dbReference type="ARBA" id="ARBA00012856"/>
    </source>
</evidence>
<evidence type="ECO:0000256" key="8">
    <source>
        <dbReference type="RuleBase" id="RU004474"/>
    </source>
</evidence>
<gene>
    <name evidence="10" type="ORF">ACFQ5M_05835</name>
</gene>
<dbReference type="PROSITE" id="PS00075">
    <property type="entry name" value="DHFR_1"/>
    <property type="match status" value="1"/>
</dbReference>
<dbReference type="RefSeq" id="WP_125715663.1">
    <property type="nucleotide sequence ID" value="NZ_JBHTOP010000013.1"/>
</dbReference>
<comment type="function">
    <text evidence="7">Key enzyme in folate metabolism. Catalyzes an essential reaction for de novo glycine and purine synthesis, and for DNA precursor synthesis.</text>
</comment>
<dbReference type="EC" id="1.5.1.3" evidence="3 7"/>
<evidence type="ECO:0000313" key="10">
    <source>
        <dbReference type="EMBL" id="MFD1671608.1"/>
    </source>
</evidence>
<comment type="pathway">
    <text evidence="1 7">Cofactor biosynthesis; tetrahydrofolate biosynthesis; 5,6,7,8-tetrahydrofolate from 7,8-dihydrofolate: step 1/1.</text>
</comment>
<dbReference type="CDD" id="cd00209">
    <property type="entry name" value="DHFR"/>
    <property type="match status" value="1"/>
</dbReference>
<evidence type="ECO:0000313" key="11">
    <source>
        <dbReference type="Proteomes" id="UP001597267"/>
    </source>
</evidence>
<accession>A0ABW4J6N2</accession>
<evidence type="ECO:0000256" key="1">
    <source>
        <dbReference type="ARBA" id="ARBA00004903"/>
    </source>
</evidence>
<evidence type="ECO:0000256" key="7">
    <source>
        <dbReference type="PIRNR" id="PIRNR000194"/>
    </source>
</evidence>
<feature type="domain" description="DHFR" evidence="9">
    <location>
        <begin position="1"/>
        <end position="162"/>
    </location>
</feature>
<dbReference type="Proteomes" id="UP001597267">
    <property type="component" value="Unassembled WGS sequence"/>
</dbReference>
<comment type="catalytic activity">
    <reaction evidence="7">
        <text>(6S)-5,6,7,8-tetrahydrofolate + NADP(+) = 7,8-dihydrofolate + NADPH + H(+)</text>
        <dbReference type="Rhea" id="RHEA:15009"/>
        <dbReference type="ChEBI" id="CHEBI:15378"/>
        <dbReference type="ChEBI" id="CHEBI:57451"/>
        <dbReference type="ChEBI" id="CHEBI:57453"/>
        <dbReference type="ChEBI" id="CHEBI:57783"/>
        <dbReference type="ChEBI" id="CHEBI:58349"/>
        <dbReference type="EC" id="1.5.1.3"/>
    </reaction>
</comment>
<evidence type="ECO:0000256" key="2">
    <source>
        <dbReference type="ARBA" id="ARBA00009539"/>
    </source>
</evidence>
<dbReference type="PANTHER" id="PTHR48069">
    <property type="entry name" value="DIHYDROFOLATE REDUCTASE"/>
    <property type="match status" value="1"/>
</dbReference>
<keyword evidence="5 7" id="KW-0521">NADP</keyword>
<protein>
    <recommendedName>
        <fullName evidence="3 7">Dihydrofolate reductase</fullName>
        <ecNumber evidence="3 7">1.5.1.3</ecNumber>
    </recommendedName>
</protein>
<evidence type="ECO:0000256" key="4">
    <source>
        <dbReference type="ARBA" id="ARBA00022563"/>
    </source>
</evidence>
<keyword evidence="11" id="KW-1185">Reference proteome</keyword>
<comment type="caution">
    <text evidence="10">The sequence shown here is derived from an EMBL/GenBank/DDBJ whole genome shotgun (WGS) entry which is preliminary data.</text>
</comment>
<dbReference type="InterPro" id="IPR017925">
    <property type="entry name" value="DHFR_CS"/>
</dbReference>
<name>A0ABW4J6N2_9LACO</name>
<dbReference type="PIRSF" id="PIRSF000194">
    <property type="entry name" value="DHFR"/>
    <property type="match status" value="1"/>
</dbReference>
<dbReference type="EMBL" id="JBHTOP010000013">
    <property type="protein sequence ID" value="MFD1671608.1"/>
    <property type="molecule type" value="Genomic_DNA"/>
</dbReference>
<dbReference type="PROSITE" id="PS51330">
    <property type="entry name" value="DHFR_2"/>
    <property type="match status" value="1"/>
</dbReference>
<keyword evidence="6 7" id="KW-0560">Oxidoreductase</keyword>
<comment type="similarity">
    <text evidence="2 7 8">Belongs to the dihydrofolate reductase family.</text>
</comment>
<dbReference type="GO" id="GO:0004146">
    <property type="term" value="F:dihydrofolate reductase activity"/>
    <property type="evidence" value="ECO:0007669"/>
    <property type="project" value="UniProtKB-EC"/>
</dbReference>